<dbReference type="Proteomes" id="UP000199600">
    <property type="component" value="Unassembled WGS sequence"/>
</dbReference>
<evidence type="ECO:0000313" key="1">
    <source>
        <dbReference type="EMBL" id="SBT08411.1"/>
    </source>
</evidence>
<evidence type="ECO:0000313" key="2">
    <source>
        <dbReference type="Proteomes" id="UP000199600"/>
    </source>
</evidence>
<sequence length="56" mass="6325">MYGIRHELDSITVLGVALWGGLRILTHAGPNSAIDYCTRRQPYSPKARWISYPPLL</sequence>
<protein>
    <submittedName>
        <fullName evidence="1">Uncharacterized protein</fullName>
    </submittedName>
</protein>
<dbReference type="EMBL" id="FLQY01000194">
    <property type="protein sequence ID" value="SBT08411.1"/>
    <property type="molecule type" value="Genomic_DNA"/>
</dbReference>
<organism evidence="1 2">
    <name type="scientific">Candidatus Propionivibrio aalborgensis</name>
    <dbReference type="NCBI Taxonomy" id="1860101"/>
    <lineage>
        <taxon>Bacteria</taxon>
        <taxon>Pseudomonadati</taxon>
        <taxon>Pseudomonadota</taxon>
        <taxon>Betaproteobacteria</taxon>
        <taxon>Rhodocyclales</taxon>
        <taxon>Rhodocyclaceae</taxon>
        <taxon>Propionivibrio</taxon>
    </lineage>
</organism>
<gene>
    <name evidence="1" type="ORF">PROAA_2730003</name>
</gene>
<name>A0A1A8XUL8_9RHOO</name>
<dbReference type="AlphaFoldDB" id="A0A1A8XUL8"/>
<accession>A0A1A8XUL8</accession>
<keyword evidence="2" id="KW-1185">Reference proteome</keyword>
<proteinExistence type="predicted"/>
<reference evidence="1 2" key="1">
    <citation type="submission" date="2016-06" db="EMBL/GenBank/DDBJ databases">
        <authorList>
            <person name="Kjaerup R.B."/>
            <person name="Dalgaard T.S."/>
            <person name="Juul-Madsen H.R."/>
        </authorList>
    </citation>
    <scope>NUCLEOTIDE SEQUENCE [LARGE SCALE GENOMIC DNA]</scope>
    <source>
        <strain evidence="1">2</strain>
    </source>
</reference>